<dbReference type="AlphaFoldDB" id="A0A0F8XBE0"/>
<gene>
    <name evidence="1" type="ORF">LCGC14_3045950</name>
</gene>
<reference evidence="1" key="1">
    <citation type="journal article" date="2015" name="Nature">
        <title>Complex archaea that bridge the gap between prokaryotes and eukaryotes.</title>
        <authorList>
            <person name="Spang A."/>
            <person name="Saw J.H."/>
            <person name="Jorgensen S.L."/>
            <person name="Zaremba-Niedzwiedzka K."/>
            <person name="Martijn J."/>
            <person name="Lind A.E."/>
            <person name="van Eijk R."/>
            <person name="Schleper C."/>
            <person name="Guy L."/>
            <person name="Ettema T.J."/>
        </authorList>
    </citation>
    <scope>NUCLEOTIDE SEQUENCE</scope>
</reference>
<comment type="caution">
    <text evidence="1">The sequence shown here is derived from an EMBL/GenBank/DDBJ whole genome shotgun (WGS) entry which is preliminary data.</text>
</comment>
<proteinExistence type="predicted"/>
<organism evidence="1">
    <name type="scientific">marine sediment metagenome</name>
    <dbReference type="NCBI Taxonomy" id="412755"/>
    <lineage>
        <taxon>unclassified sequences</taxon>
        <taxon>metagenomes</taxon>
        <taxon>ecological metagenomes</taxon>
    </lineage>
</organism>
<sequence length="85" mass="9484">SITRSQTIADNKIGGGTFAIYYLGLFYSFIPAPPQYTTQIQQEWSGPWLPFHSLVAHVVNLTSRVMTFTYGRSHKVSDGKPSSCK</sequence>
<dbReference type="EMBL" id="LAZR01064057">
    <property type="protein sequence ID" value="KKK58285.1"/>
    <property type="molecule type" value="Genomic_DNA"/>
</dbReference>
<name>A0A0F8XBE0_9ZZZZ</name>
<evidence type="ECO:0000313" key="1">
    <source>
        <dbReference type="EMBL" id="KKK58285.1"/>
    </source>
</evidence>
<accession>A0A0F8XBE0</accession>
<feature type="non-terminal residue" evidence="1">
    <location>
        <position position="1"/>
    </location>
</feature>
<protein>
    <submittedName>
        <fullName evidence="1">Uncharacterized protein</fullName>
    </submittedName>
</protein>